<feature type="compositionally biased region" description="Basic and acidic residues" evidence="1">
    <location>
        <begin position="304"/>
        <end position="315"/>
    </location>
</feature>
<feature type="compositionally biased region" description="Acidic residues" evidence="1">
    <location>
        <begin position="751"/>
        <end position="761"/>
    </location>
</feature>
<feature type="compositionally biased region" description="Polar residues" evidence="1">
    <location>
        <begin position="381"/>
        <end position="395"/>
    </location>
</feature>
<feature type="compositionally biased region" description="Basic and acidic residues" evidence="1">
    <location>
        <begin position="265"/>
        <end position="278"/>
    </location>
</feature>
<evidence type="ECO:0000313" key="3">
    <source>
        <dbReference type="EMBL" id="CCA69044.1"/>
    </source>
</evidence>
<feature type="compositionally biased region" description="Polar residues" evidence="1">
    <location>
        <begin position="419"/>
        <end position="428"/>
    </location>
</feature>
<feature type="region of interest" description="Disordered" evidence="1">
    <location>
        <begin position="370"/>
        <end position="428"/>
    </location>
</feature>
<feature type="compositionally biased region" description="Basic and acidic residues" evidence="1">
    <location>
        <begin position="668"/>
        <end position="678"/>
    </location>
</feature>
<feature type="region of interest" description="Disordered" evidence="1">
    <location>
        <begin position="440"/>
        <end position="465"/>
    </location>
</feature>
<comment type="caution">
    <text evidence="3">The sequence shown here is derived from an EMBL/GenBank/DDBJ whole genome shotgun (WGS) entry which is preliminary data.</text>
</comment>
<feature type="compositionally biased region" description="Polar residues" evidence="1">
    <location>
        <begin position="779"/>
        <end position="793"/>
    </location>
</feature>
<gene>
    <name evidence="3" type="ORF">PIIN_02903</name>
</gene>
<feature type="domain" description="BRCT" evidence="2">
    <location>
        <begin position="136"/>
        <end position="219"/>
    </location>
</feature>
<feature type="compositionally biased region" description="Basic residues" evidence="1">
    <location>
        <begin position="585"/>
        <end position="596"/>
    </location>
</feature>
<dbReference type="AlphaFoldDB" id="G4TCJ1"/>
<feature type="compositionally biased region" description="Acidic residues" evidence="1">
    <location>
        <begin position="606"/>
        <end position="619"/>
    </location>
</feature>
<accession>G4TCJ1</accession>
<evidence type="ECO:0000256" key="1">
    <source>
        <dbReference type="SAM" id="MobiDB-lite"/>
    </source>
</evidence>
<keyword evidence="4" id="KW-1185">Reference proteome</keyword>
<proteinExistence type="predicted"/>
<dbReference type="HOGENOM" id="CLU_340425_0_0_1"/>
<organism evidence="3 4">
    <name type="scientific">Serendipita indica (strain DSM 11827)</name>
    <name type="common">Root endophyte fungus</name>
    <name type="synonym">Piriformospora indica</name>
    <dbReference type="NCBI Taxonomy" id="1109443"/>
    <lineage>
        <taxon>Eukaryota</taxon>
        <taxon>Fungi</taxon>
        <taxon>Dikarya</taxon>
        <taxon>Basidiomycota</taxon>
        <taxon>Agaricomycotina</taxon>
        <taxon>Agaricomycetes</taxon>
        <taxon>Sebacinales</taxon>
        <taxon>Serendipitaceae</taxon>
        <taxon>Serendipita</taxon>
    </lineage>
</organism>
<sequence>MRFRRNNAAVATPLRHVLSYSFVQDAVTRGHWNHRDLRRWGWPLTLPPIIKGSEAANIAQYTREIRQGIDDRLERGWIWATGRTFDRFDPLDKFPKEFEELEERLKADAPKDIVRIRNRERGEILARLKHEQQVGFFLHESIPRERQNELVNIIMRNGGRTCHDQGNADILLIDCTVSDMQKEERLRDLANDLHRTKQAGKAYSPLIHAGWIDACIKAGDWRAVGIQEYDMMGGYIRAKRQNRFGTTDSATDRASSVGGANESIWRMDRSSRLQRIPEDTNTSDRTLAGRPKRKRPEEDEAEGDVAKKQKIHEWSTRVPGSFNKGSPIPPAEPGDASTIKAKRILTGVSVPSFASSPLKHQQPASLLTYHQNPDQRKAPVTESSPGTASEANRSSIAEKENVEKPTERAPRVSAASGITIATNDTGTASKVLNTTIETTTTMSKSARSVGPAPPPNAKQIPRPSTSTAISNFSGASRGVVDEHPVHATESQPADVESDDAAAEEILDLFDPLAVNQPVIVSETSLPAYDKDKPFVLMKVTQFEKDLVLYLRGLHEYDAEEELEHLTRLVEGWPAIAKEKEEERRAIRRRKGKGRAKSKSERAREPEEVDELIDEEEEEPPLQVVPKRAALRLNHSSVTPESHRSTETEDEEFQPSTQDDEENVGTGGGEREDGQERASSRTPRAPVPASTRVTRSHATVASIDMLPEASPAAFKTHPPEPIPESTQQTAPMGNASNQNTEGANNDQNGDRDEGDELEEEVESTAPLPELPTRRLRATQKRSASIASDRASVNEQFKPRRGRSASVAPATPVGSQTRRKGGQVAKVNVAKRGRRK</sequence>
<name>G4TCJ1_SERID</name>
<feature type="region of interest" description="Disordered" evidence="1">
    <location>
        <begin position="246"/>
        <end position="336"/>
    </location>
</feature>
<dbReference type="Proteomes" id="UP000007148">
    <property type="component" value="Unassembled WGS sequence"/>
</dbReference>
<feature type="compositionally biased region" description="Polar residues" evidence="1">
    <location>
        <begin position="723"/>
        <end position="746"/>
    </location>
</feature>
<feature type="compositionally biased region" description="Acidic residues" evidence="1">
    <location>
        <begin position="647"/>
        <end position="662"/>
    </location>
</feature>
<protein>
    <recommendedName>
        <fullName evidence="2">BRCT domain-containing protein</fullName>
    </recommendedName>
</protein>
<dbReference type="OrthoDB" id="3253979at2759"/>
<feature type="region of interest" description="Disordered" evidence="1">
    <location>
        <begin position="580"/>
        <end position="834"/>
    </location>
</feature>
<dbReference type="InterPro" id="IPR001357">
    <property type="entry name" value="BRCT_dom"/>
</dbReference>
<dbReference type="EMBL" id="CAFZ01000045">
    <property type="protein sequence ID" value="CCA69044.1"/>
    <property type="molecule type" value="Genomic_DNA"/>
</dbReference>
<dbReference type="InParanoid" id="G4TCJ1"/>
<feature type="compositionally biased region" description="Basic and acidic residues" evidence="1">
    <location>
        <begin position="396"/>
        <end position="410"/>
    </location>
</feature>
<dbReference type="PROSITE" id="PS50172">
    <property type="entry name" value="BRCT"/>
    <property type="match status" value="1"/>
</dbReference>
<reference evidence="3 4" key="1">
    <citation type="journal article" date="2011" name="PLoS Pathog.">
        <title>Endophytic Life Strategies Decoded by Genome and Transcriptome Analyses of the Mutualistic Root Symbiont Piriformospora indica.</title>
        <authorList>
            <person name="Zuccaro A."/>
            <person name="Lahrmann U."/>
            <person name="Guldener U."/>
            <person name="Langen G."/>
            <person name="Pfiffi S."/>
            <person name="Biedenkopf D."/>
            <person name="Wong P."/>
            <person name="Samans B."/>
            <person name="Grimm C."/>
            <person name="Basiewicz M."/>
            <person name="Murat C."/>
            <person name="Martin F."/>
            <person name="Kogel K.H."/>
        </authorList>
    </citation>
    <scope>NUCLEOTIDE SEQUENCE [LARGE SCALE GENOMIC DNA]</scope>
    <source>
        <strain evidence="3 4">DSM 11827</strain>
    </source>
</reference>
<evidence type="ECO:0000259" key="2">
    <source>
        <dbReference type="PROSITE" id="PS50172"/>
    </source>
</evidence>
<evidence type="ECO:0000313" key="4">
    <source>
        <dbReference type="Proteomes" id="UP000007148"/>
    </source>
</evidence>